<evidence type="ECO:0000313" key="2">
    <source>
        <dbReference type="EMBL" id="MBA0868451.1"/>
    </source>
</evidence>
<keyword evidence="3" id="KW-1185">Reference proteome</keyword>
<reference evidence="2 3" key="1">
    <citation type="journal article" date="2019" name="Genome Biol. Evol.">
        <title>Insights into the evolution of the New World diploid cottons (Gossypium, subgenus Houzingenia) based on genome sequencing.</title>
        <authorList>
            <person name="Grover C.E."/>
            <person name="Arick M.A. 2nd"/>
            <person name="Thrash A."/>
            <person name="Conover J.L."/>
            <person name="Sanders W.S."/>
            <person name="Peterson D.G."/>
            <person name="Frelichowski J.E."/>
            <person name="Scheffler J.A."/>
            <person name="Scheffler B.E."/>
            <person name="Wendel J.F."/>
        </authorList>
    </citation>
    <scope>NUCLEOTIDE SEQUENCE [LARGE SCALE GENOMIC DNA]</scope>
    <source>
        <strain evidence="2">1</strain>
        <tissue evidence="2">Leaf</tissue>
    </source>
</reference>
<evidence type="ECO:0000259" key="1">
    <source>
        <dbReference type="Pfam" id="PF13456"/>
    </source>
</evidence>
<dbReference type="PANTHER" id="PTHR47723:SF19">
    <property type="entry name" value="POLYNUCLEOTIDYL TRANSFERASE, RIBONUCLEASE H-LIKE SUPERFAMILY PROTEIN"/>
    <property type="match status" value="1"/>
</dbReference>
<dbReference type="GO" id="GO:0004523">
    <property type="term" value="F:RNA-DNA hybrid ribonuclease activity"/>
    <property type="evidence" value="ECO:0007669"/>
    <property type="project" value="InterPro"/>
</dbReference>
<dbReference type="InterPro" id="IPR002156">
    <property type="entry name" value="RNaseH_domain"/>
</dbReference>
<dbReference type="CDD" id="cd06222">
    <property type="entry name" value="RNase_H_like"/>
    <property type="match status" value="1"/>
</dbReference>
<organism evidence="2 3">
    <name type="scientific">Gossypium schwendimanii</name>
    <name type="common">Cotton</name>
    <dbReference type="NCBI Taxonomy" id="34291"/>
    <lineage>
        <taxon>Eukaryota</taxon>
        <taxon>Viridiplantae</taxon>
        <taxon>Streptophyta</taxon>
        <taxon>Embryophyta</taxon>
        <taxon>Tracheophyta</taxon>
        <taxon>Spermatophyta</taxon>
        <taxon>Magnoliopsida</taxon>
        <taxon>eudicotyledons</taxon>
        <taxon>Gunneridae</taxon>
        <taxon>Pentapetalae</taxon>
        <taxon>rosids</taxon>
        <taxon>malvids</taxon>
        <taxon>Malvales</taxon>
        <taxon>Malvaceae</taxon>
        <taxon>Malvoideae</taxon>
        <taxon>Gossypium</taxon>
    </lineage>
</organism>
<proteinExistence type="predicted"/>
<dbReference type="Proteomes" id="UP000593576">
    <property type="component" value="Unassembled WGS sequence"/>
</dbReference>
<dbReference type="InterPro" id="IPR012337">
    <property type="entry name" value="RNaseH-like_sf"/>
</dbReference>
<dbReference type="GO" id="GO:0003676">
    <property type="term" value="F:nucleic acid binding"/>
    <property type="evidence" value="ECO:0007669"/>
    <property type="project" value="InterPro"/>
</dbReference>
<dbReference type="Pfam" id="PF13456">
    <property type="entry name" value="RVT_3"/>
    <property type="match status" value="1"/>
</dbReference>
<name>A0A7J9MBS6_GOSSC</name>
<feature type="domain" description="RNase H type-1" evidence="1">
    <location>
        <begin position="207"/>
        <end position="268"/>
    </location>
</feature>
<dbReference type="AlphaFoldDB" id="A0A7J9MBS6"/>
<dbReference type="Gene3D" id="3.30.420.10">
    <property type="entry name" value="Ribonuclease H-like superfamily/Ribonuclease H"/>
    <property type="match status" value="1"/>
</dbReference>
<dbReference type="EMBL" id="JABFAF010000010">
    <property type="protein sequence ID" value="MBA0868451.1"/>
    <property type="molecule type" value="Genomic_DNA"/>
</dbReference>
<dbReference type="PANTHER" id="PTHR47723">
    <property type="entry name" value="OS05G0353850 PROTEIN"/>
    <property type="match status" value="1"/>
</dbReference>
<comment type="caution">
    <text evidence="2">The sequence shown here is derived from an EMBL/GenBank/DDBJ whole genome shotgun (WGS) entry which is preliminary data.</text>
</comment>
<feature type="non-terminal residue" evidence="2">
    <location>
        <position position="1"/>
    </location>
</feature>
<gene>
    <name evidence="2" type="ORF">Goshw_013787</name>
</gene>
<evidence type="ECO:0000313" key="3">
    <source>
        <dbReference type="Proteomes" id="UP000593576"/>
    </source>
</evidence>
<protein>
    <recommendedName>
        <fullName evidence="1">RNase H type-1 domain-containing protein</fullName>
    </recommendedName>
</protein>
<dbReference type="SUPFAM" id="SSF53098">
    <property type="entry name" value="Ribonuclease H-like"/>
    <property type="match status" value="1"/>
</dbReference>
<accession>A0A7J9MBS6</accession>
<dbReference type="InterPro" id="IPR044730">
    <property type="entry name" value="RNase_H-like_dom_plant"/>
</dbReference>
<dbReference type="InterPro" id="IPR036397">
    <property type="entry name" value="RNaseH_sf"/>
</dbReference>
<dbReference type="InterPro" id="IPR053151">
    <property type="entry name" value="RNase_H-like"/>
</dbReference>
<sequence>MEKVKSRLQRWDAKQLSLAGRVTLAQLVLIIPSYFMQSLRISQGIYDEIESILKDGLPFSISRSNCLFLWRALSKIGPLISFIPTSANNITDCCLKVMTTDEGRWNLELFQAASLLKVLIVRLRRVHGILGRKLRSFHGRLRVLKGFREFCETYLESGDGGSKKWIYIRSDRSIKIDIGCIAVGGVFRDHNGEWILGFNRTLVQGRQQDRVMMQTDNLEVIRSIKESLSNGSNSTLIRRILQILQNEEDWSIEYVPRKENMEADSITKVAF</sequence>